<sequence>MGVEALSEILNHFSAILGGGSGVAKAFAWIGIALVAIVVVYYITVGLIKVFKAFWRMNVKYLGLVLFMLGVVFIAISLILP</sequence>
<organism evidence="2">
    <name type="scientific">Ignisphaera aggregans</name>
    <dbReference type="NCBI Taxonomy" id="334771"/>
    <lineage>
        <taxon>Archaea</taxon>
        <taxon>Thermoproteota</taxon>
        <taxon>Thermoprotei</taxon>
        <taxon>Desulfurococcales</taxon>
        <taxon>Desulfurococcaceae</taxon>
        <taxon>Ignisphaera</taxon>
    </lineage>
</organism>
<gene>
    <name evidence="2" type="ORF">ENV14_01875</name>
</gene>
<proteinExistence type="predicted"/>
<keyword evidence="1" id="KW-0812">Transmembrane</keyword>
<keyword evidence="1" id="KW-0472">Membrane</keyword>
<accession>A0A7C4BBQ8</accession>
<keyword evidence="1" id="KW-1133">Transmembrane helix</keyword>
<protein>
    <submittedName>
        <fullName evidence="2">Uncharacterized protein</fullName>
    </submittedName>
</protein>
<comment type="caution">
    <text evidence="2">The sequence shown here is derived from an EMBL/GenBank/DDBJ whole genome shotgun (WGS) entry which is preliminary data.</text>
</comment>
<name>A0A7C4BBQ8_9CREN</name>
<dbReference type="AlphaFoldDB" id="A0A7C4BBQ8"/>
<evidence type="ECO:0000256" key="1">
    <source>
        <dbReference type="SAM" id="Phobius"/>
    </source>
</evidence>
<evidence type="ECO:0000313" key="2">
    <source>
        <dbReference type="EMBL" id="HGI87135.1"/>
    </source>
</evidence>
<reference evidence="2" key="1">
    <citation type="journal article" date="2020" name="mSystems">
        <title>Genome- and Community-Level Interaction Insights into Carbon Utilization and Element Cycling Functions of Hydrothermarchaeota in Hydrothermal Sediment.</title>
        <authorList>
            <person name="Zhou Z."/>
            <person name="Liu Y."/>
            <person name="Xu W."/>
            <person name="Pan J."/>
            <person name="Luo Z.H."/>
            <person name="Li M."/>
        </authorList>
    </citation>
    <scope>NUCLEOTIDE SEQUENCE [LARGE SCALE GENOMIC DNA]</scope>
    <source>
        <strain evidence="2">SpSt-732</strain>
    </source>
</reference>
<feature type="transmembrane region" description="Helical" evidence="1">
    <location>
        <begin position="61"/>
        <end position="80"/>
    </location>
</feature>
<feature type="transmembrane region" description="Helical" evidence="1">
    <location>
        <begin position="26"/>
        <end position="49"/>
    </location>
</feature>
<dbReference type="EMBL" id="DTFF01000014">
    <property type="protein sequence ID" value="HGI87135.1"/>
    <property type="molecule type" value="Genomic_DNA"/>
</dbReference>